<dbReference type="AlphaFoldDB" id="B9DZZ9"/>
<dbReference type="InterPro" id="IPR014721">
    <property type="entry name" value="Ribsml_uS5_D2-typ_fold_subgr"/>
</dbReference>
<evidence type="ECO:0000256" key="7">
    <source>
        <dbReference type="ARBA" id="ARBA00022697"/>
    </source>
</evidence>
<dbReference type="HOGENOM" id="CLU_041243_0_0_9"/>
<dbReference type="PANTHER" id="PTHR20861">
    <property type="entry name" value="HOMOSERINE/4-DIPHOSPHOCYTIDYL-2-C-METHYL-D-ERYTHRITOL KINASE"/>
    <property type="match status" value="1"/>
</dbReference>
<evidence type="ECO:0000256" key="10">
    <source>
        <dbReference type="ARBA" id="ARBA00022840"/>
    </source>
</evidence>
<keyword evidence="7 13" id="KW-0791">Threonine biosynthesis</keyword>
<evidence type="ECO:0000256" key="12">
    <source>
        <dbReference type="ARBA" id="ARBA00049954"/>
    </source>
</evidence>
<sequence>MNMAKVKVRIPATTANMGPGFDTLGMALKLYNEIEVEEINGKTQIYNNGLKSEEDFGNNLIYKSIIETMNKGGYSYKGFKINVVKCDVPISRGLGSSSACIVGGIKIANEIMGNKLELKDMIDLATKIEGHPDNVVPAMVGGMVVSLKTGEDIKYSKIDLPKQLKFVAMIPSFQVNTALSRKVLPKSYLKEECIFNISRCAMLVSALYNGEFDKLRTCFQDKIHQPYRKNLIKNSDDIFKKAVEFGSIGEFISGSGSTLMAVLNKNEDEFVISIKRYLSGLQDKWNVILLEPDLEGVRIVKI</sequence>
<proteinExistence type="inferred from homology"/>
<keyword evidence="5 13" id="KW-0028">Amino-acid biosynthesis</keyword>
<comment type="function">
    <text evidence="12 13">Catalyzes the ATP-dependent phosphorylation of L-homoserine to L-homoserine phosphate.</text>
</comment>
<comment type="subcellular location">
    <subcellularLocation>
        <location evidence="13">Cytoplasm</location>
    </subcellularLocation>
</comment>
<dbReference type="PROSITE" id="PS00627">
    <property type="entry name" value="GHMP_KINASES_ATP"/>
    <property type="match status" value="1"/>
</dbReference>
<evidence type="ECO:0000256" key="13">
    <source>
        <dbReference type="HAMAP-Rule" id="MF_00384"/>
    </source>
</evidence>
<keyword evidence="10 13" id="KW-0067">ATP-binding</keyword>
<accession>B9DZZ9</accession>
<dbReference type="InterPro" id="IPR000870">
    <property type="entry name" value="Homoserine_kinase"/>
</dbReference>
<dbReference type="PANTHER" id="PTHR20861:SF1">
    <property type="entry name" value="HOMOSERINE KINASE"/>
    <property type="match status" value="1"/>
</dbReference>
<evidence type="ECO:0000256" key="11">
    <source>
        <dbReference type="ARBA" id="ARBA00049375"/>
    </source>
</evidence>
<evidence type="ECO:0000313" key="16">
    <source>
        <dbReference type="EMBL" id="BAH05824.1"/>
    </source>
</evidence>
<dbReference type="Gene3D" id="3.30.230.10">
    <property type="match status" value="1"/>
</dbReference>
<dbReference type="PIRSF" id="PIRSF000676">
    <property type="entry name" value="Homoser_kin"/>
    <property type="match status" value="1"/>
</dbReference>
<gene>
    <name evidence="13" type="primary">thrB</name>
    <name evidence="16" type="ordered locus">CKR_0773</name>
</gene>
<dbReference type="GO" id="GO:0009088">
    <property type="term" value="P:threonine biosynthetic process"/>
    <property type="evidence" value="ECO:0007669"/>
    <property type="project" value="UniProtKB-UniRule"/>
</dbReference>
<evidence type="ECO:0000256" key="4">
    <source>
        <dbReference type="ARBA" id="ARBA00017858"/>
    </source>
</evidence>
<dbReference type="EMBL" id="AP009049">
    <property type="protein sequence ID" value="BAH05824.1"/>
    <property type="molecule type" value="Genomic_DNA"/>
</dbReference>
<dbReference type="SUPFAM" id="SSF55060">
    <property type="entry name" value="GHMP Kinase, C-terminal domain"/>
    <property type="match status" value="1"/>
</dbReference>
<dbReference type="Pfam" id="PF00288">
    <property type="entry name" value="GHMP_kinases_N"/>
    <property type="match status" value="1"/>
</dbReference>
<dbReference type="GO" id="GO:0005737">
    <property type="term" value="C:cytoplasm"/>
    <property type="evidence" value="ECO:0007669"/>
    <property type="project" value="UniProtKB-SubCell"/>
</dbReference>
<dbReference type="Pfam" id="PF08544">
    <property type="entry name" value="GHMP_kinases_C"/>
    <property type="match status" value="1"/>
</dbReference>
<feature type="domain" description="GHMP kinase N-terminal" evidence="14">
    <location>
        <begin position="59"/>
        <end position="142"/>
    </location>
</feature>
<dbReference type="SUPFAM" id="SSF54211">
    <property type="entry name" value="Ribosomal protein S5 domain 2-like"/>
    <property type="match status" value="1"/>
</dbReference>
<keyword evidence="8 13" id="KW-0547">Nucleotide-binding</keyword>
<dbReference type="Proteomes" id="UP000007969">
    <property type="component" value="Chromosome"/>
</dbReference>
<comment type="pathway">
    <text evidence="1 13">Amino-acid biosynthesis; L-threonine biosynthesis; L-threonine from L-aspartate: step 4/5.</text>
</comment>
<dbReference type="EC" id="2.7.1.39" evidence="3 13"/>
<dbReference type="InterPro" id="IPR006204">
    <property type="entry name" value="GHMP_kinase_N_dom"/>
</dbReference>
<evidence type="ECO:0000256" key="6">
    <source>
        <dbReference type="ARBA" id="ARBA00022679"/>
    </source>
</evidence>
<protein>
    <recommendedName>
        <fullName evidence="4 13">Homoserine kinase</fullName>
        <shortName evidence="13">HK</shortName>
        <shortName evidence="13">HSK</shortName>
        <ecNumber evidence="3 13">2.7.1.39</ecNumber>
    </recommendedName>
</protein>
<evidence type="ECO:0000256" key="8">
    <source>
        <dbReference type="ARBA" id="ARBA00022741"/>
    </source>
</evidence>
<dbReference type="HAMAP" id="MF_00384">
    <property type="entry name" value="Homoser_kinase"/>
    <property type="match status" value="1"/>
</dbReference>
<keyword evidence="13" id="KW-0963">Cytoplasm</keyword>
<evidence type="ECO:0000256" key="3">
    <source>
        <dbReference type="ARBA" id="ARBA00012078"/>
    </source>
</evidence>
<evidence type="ECO:0000256" key="1">
    <source>
        <dbReference type="ARBA" id="ARBA00005015"/>
    </source>
</evidence>
<evidence type="ECO:0000259" key="14">
    <source>
        <dbReference type="Pfam" id="PF00288"/>
    </source>
</evidence>
<dbReference type="GO" id="GO:0005524">
    <property type="term" value="F:ATP binding"/>
    <property type="evidence" value="ECO:0007669"/>
    <property type="project" value="UniProtKB-UniRule"/>
</dbReference>
<dbReference type="NCBIfam" id="TIGR00191">
    <property type="entry name" value="thrB"/>
    <property type="match status" value="1"/>
</dbReference>
<feature type="domain" description="GHMP kinase C-terminal" evidence="15">
    <location>
        <begin position="206"/>
        <end position="272"/>
    </location>
</feature>
<keyword evidence="9 13" id="KW-0418">Kinase</keyword>
<reference evidence="17" key="1">
    <citation type="submission" date="2005-09" db="EMBL/GenBank/DDBJ databases">
        <title>Complete genome sequence of Clostridium kluyveri and comparative genomics of Clostridia species.</title>
        <authorList>
            <person name="Inui M."/>
            <person name="Nonaka H."/>
            <person name="Shinoda Y."/>
            <person name="Ikenaga Y."/>
            <person name="Abe M."/>
            <person name="Naito K."/>
            <person name="Vertes A.A."/>
            <person name="Yukawa H."/>
        </authorList>
    </citation>
    <scope>NUCLEOTIDE SEQUENCE [LARGE SCALE GENOMIC DNA]</scope>
    <source>
        <strain evidence="17">NBRC 12016</strain>
    </source>
</reference>
<evidence type="ECO:0000313" key="17">
    <source>
        <dbReference type="Proteomes" id="UP000007969"/>
    </source>
</evidence>
<dbReference type="KEGG" id="ckr:CKR_0773"/>
<evidence type="ECO:0000259" key="15">
    <source>
        <dbReference type="Pfam" id="PF08544"/>
    </source>
</evidence>
<keyword evidence="6 13" id="KW-0808">Transferase</keyword>
<dbReference type="Gene3D" id="3.30.70.890">
    <property type="entry name" value="GHMP kinase, C-terminal domain"/>
    <property type="match status" value="1"/>
</dbReference>
<feature type="binding site" evidence="13">
    <location>
        <begin position="89"/>
        <end position="99"/>
    </location>
    <ligand>
        <name>ATP</name>
        <dbReference type="ChEBI" id="CHEBI:30616"/>
    </ligand>
</feature>
<dbReference type="GO" id="GO:0004413">
    <property type="term" value="F:homoserine kinase activity"/>
    <property type="evidence" value="ECO:0007669"/>
    <property type="project" value="UniProtKB-UniRule"/>
</dbReference>
<evidence type="ECO:0000256" key="9">
    <source>
        <dbReference type="ARBA" id="ARBA00022777"/>
    </source>
</evidence>
<evidence type="ECO:0000256" key="2">
    <source>
        <dbReference type="ARBA" id="ARBA00007370"/>
    </source>
</evidence>
<dbReference type="PRINTS" id="PR00958">
    <property type="entry name" value="HOMSERKINASE"/>
</dbReference>
<name>B9DZZ9_CLOK1</name>
<organism evidence="16 17">
    <name type="scientific">Clostridium kluyveri (strain NBRC 12016)</name>
    <dbReference type="NCBI Taxonomy" id="583346"/>
    <lineage>
        <taxon>Bacteria</taxon>
        <taxon>Bacillati</taxon>
        <taxon>Bacillota</taxon>
        <taxon>Clostridia</taxon>
        <taxon>Eubacteriales</taxon>
        <taxon>Clostridiaceae</taxon>
        <taxon>Clostridium</taxon>
    </lineage>
</organism>
<evidence type="ECO:0000256" key="5">
    <source>
        <dbReference type="ARBA" id="ARBA00022605"/>
    </source>
</evidence>
<dbReference type="InterPro" id="IPR013750">
    <property type="entry name" value="GHMP_kinase_C_dom"/>
</dbReference>
<dbReference type="InterPro" id="IPR020568">
    <property type="entry name" value="Ribosomal_Su5_D2-typ_SF"/>
</dbReference>
<comment type="catalytic activity">
    <reaction evidence="11 13">
        <text>L-homoserine + ATP = O-phospho-L-homoserine + ADP + H(+)</text>
        <dbReference type="Rhea" id="RHEA:13985"/>
        <dbReference type="ChEBI" id="CHEBI:15378"/>
        <dbReference type="ChEBI" id="CHEBI:30616"/>
        <dbReference type="ChEBI" id="CHEBI:57476"/>
        <dbReference type="ChEBI" id="CHEBI:57590"/>
        <dbReference type="ChEBI" id="CHEBI:456216"/>
        <dbReference type="EC" id="2.7.1.39"/>
    </reaction>
</comment>
<dbReference type="UniPathway" id="UPA00050">
    <property type="reaction ID" value="UER00064"/>
</dbReference>
<dbReference type="InterPro" id="IPR006203">
    <property type="entry name" value="GHMP_knse_ATP-bd_CS"/>
</dbReference>
<dbReference type="InterPro" id="IPR036554">
    <property type="entry name" value="GHMP_kinase_C_sf"/>
</dbReference>
<comment type="similarity">
    <text evidence="2 13">Belongs to the GHMP kinase family. Homoserine kinase subfamily.</text>
</comment>